<organism evidence="2 3">
    <name type="scientific">Aspergillus versicolor CBS 583.65</name>
    <dbReference type="NCBI Taxonomy" id="1036611"/>
    <lineage>
        <taxon>Eukaryota</taxon>
        <taxon>Fungi</taxon>
        <taxon>Dikarya</taxon>
        <taxon>Ascomycota</taxon>
        <taxon>Pezizomycotina</taxon>
        <taxon>Eurotiomycetes</taxon>
        <taxon>Eurotiomycetidae</taxon>
        <taxon>Eurotiales</taxon>
        <taxon>Aspergillaceae</taxon>
        <taxon>Aspergillus</taxon>
        <taxon>Aspergillus subgen. Nidulantes</taxon>
    </lineage>
</organism>
<protein>
    <submittedName>
        <fullName evidence="2">Uncharacterized protein</fullName>
    </submittedName>
</protein>
<feature type="region of interest" description="Disordered" evidence="1">
    <location>
        <begin position="1"/>
        <end position="47"/>
    </location>
</feature>
<dbReference type="EMBL" id="KV878135">
    <property type="protein sequence ID" value="OJJ06814.1"/>
    <property type="molecule type" value="Genomic_DNA"/>
</dbReference>
<dbReference type="AlphaFoldDB" id="A0A1L9PZ74"/>
<feature type="region of interest" description="Disordered" evidence="1">
    <location>
        <begin position="443"/>
        <end position="466"/>
    </location>
</feature>
<evidence type="ECO:0000313" key="2">
    <source>
        <dbReference type="EMBL" id="OJJ06814.1"/>
    </source>
</evidence>
<evidence type="ECO:0000313" key="3">
    <source>
        <dbReference type="Proteomes" id="UP000184073"/>
    </source>
</evidence>
<proteinExistence type="predicted"/>
<keyword evidence="3" id="KW-1185">Reference proteome</keyword>
<feature type="compositionally biased region" description="Basic and acidic residues" evidence="1">
    <location>
        <begin position="15"/>
        <end position="38"/>
    </location>
</feature>
<gene>
    <name evidence="2" type="ORF">ASPVEDRAFT_56350</name>
</gene>
<name>A0A1L9PZ74_ASPVE</name>
<accession>A0A1L9PZ74</accession>
<dbReference type="GeneID" id="63730708"/>
<dbReference type="RefSeq" id="XP_040672576.1">
    <property type="nucleotide sequence ID" value="XM_040815197.1"/>
</dbReference>
<reference evidence="3" key="1">
    <citation type="journal article" date="2017" name="Genome Biol.">
        <title>Comparative genomics reveals high biological diversity and specific adaptations in the industrially and medically important fungal genus Aspergillus.</title>
        <authorList>
            <person name="de Vries R.P."/>
            <person name="Riley R."/>
            <person name="Wiebenga A."/>
            <person name="Aguilar-Osorio G."/>
            <person name="Amillis S."/>
            <person name="Uchima C.A."/>
            <person name="Anderluh G."/>
            <person name="Asadollahi M."/>
            <person name="Askin M."/>
            <person name="Barry K."/>
            <person name="Battaglia E."/>
            <person name="Bayram O."/>
            <person name="Benocci T."/>
            <person name="Braus-Stromeyer S.A."/>
            <person name="Caldana C."/>
            <person name="Canovas D."/>
            <person name="Cerqueira G.C."/>
            <person name="Chen F."/>
            <person name="Chen W."/>
            <person name="Choi C."/>
            <person name="Clum A."/>
            <person name="Dos Santos R.A."/>
            <person name="Damasio A.R."/>
            <person name="Diallinas G."/>
            <person name="Emri T."/>
            <person name="Fekete E."/>
            <person name="Flipphi M."/>
            <person name="Freyberg S."/>
            <person name="Gallo A."/>
            <person name="Gournas C."/>
            <person name="Habgood R."/>
            <person name="Hainaut M."/>
            <person name="Harispe M.L."/>
            <person name="Henrissat B."/>
            <person name="Hilden K.S."/>
            <person name="Hope R."/>
            <person name="Hossain A."/>
            <person name="Karabika E."/>
            <person name="Karaffa L."/>
            <person name="Karanyi Z."/>
            <person name="Krasevec N."/>
            <person name="Kuo A."/>
            <person name="Kusch H."/>
            <person name="LaButti K."/>
            <person name="Lagendijk E.L."/>
            <person name="Lapidus A."/>
            <person name="Levasseur A."/>
            <person name="Lindquist E."/>
            <person name="Lipzen A."/>
            <person name="Logrieco A.F."/>
            <person name="MacCabe A."/>
            <person name="Maekelae M.R."/>
            <person name="Malavazi I."/>
            <person name="Melin P."/>
            <person name="Meyer V."/>
            <person name="Mielnichuk N."/>
            <person name="Miskei M."/>
            <person name="Molnar A.P."/>
            <person name="Mule G."/>
            <person name="Ngan C.Y."/>
            <person name="Orejas M."/>
            <person name="Orosz E."/>
            <person name="Ouedraogo J.P."/>
            <person name="Overkamp K.M."/>
            <person name="Park H.-S."/>
            <person name="Perrone G."/>
            <person name="Piumi F."/>
            <person name="Punt P.J."/>
            <person name="Ram A.F."/>
            <person name="Ramon A."/>
            <person name="Rauscher S."/>
            <person name="Record E."/>
            <person name="Riano-Pachon D.M."/>
            <person name="Robert V."/>
            <person name="Roehrig J."/>
            <person name="Ruller R."/>
            <person name="Salamov A."/>
            <person name="Salih N.S."/>
            <person name="Samson R.A."/>
            <person name="Sandor E."/>
            <person name="Sanguinetti M."/>
            <person name="Schuetze T."/>
            <person name="Sepcic K."/>
            <person name="Shelest E."/>
            <person name="Sherlock G."/>
            <person name="Sophianopoulou V."/>
            <person name="Squina F.M."/>
            <person name="Sun H."/>
            <person name="Susca A."/>
            <person name="Todd R.B."/>
            <person name="Tsang A."/>
            <person name="Unkles S.E."/>
            <person name="van de Wiele N."/>
            <person name="van Rossen-Uffink D."/>
            <person name="Oliveira J.V."/>
            <person name="Vesth T.C."/>
            <person name="Visser J."/>
            <person name="Yu J.-H."/>
            <person name="Zhou M."/>
            <person name="Andersen M.R."/>
            <person name="Archer D.B."/>
            <person name="Baker S.E."/>
            <person name="Benoit I."/>
            <person name="Brakhage A.A."/>
            <person name="Braus G.H."/>
            <person name="Fischer R."/>
            <person name="Frisvad J.C."/>
            <person name="Goldman G.H."/>
            <person name="Houbraken J."/>
            <person name="Oakley B."/>
            <person name="Pocsi I."/>
            <person name="Scazzocchio C."/>
            <person name="Seiboth B."/>
            <person name="vanKuyk P.A."/>
            <person name="Wortman J."/>
            <person name="Dyer P.S."/>
            <person name="Grigoriev I.V."/>
        </authorList>
    </citation>
    <scope>NUCLEOTIDE SEQUENCE [LARGE SCALE GENOMIC DNA]</scope>
    <source>
        <strain evidence="3">CBS 583.65</strain>
    </source>
</reference>
<dbReference type="Proteomes" id="UP000184073">
    <property type="component" value="Unassembled WGS sequence"/>
</dbReference>
<sequence>MDRHTPHVLSPVPEEDTKPPEKVKDDKKQDEYEKEKVVISETESDSDDDGVLPLEINVHGLKAKVYLNCADIDIIPARYLEKADCSYLLKRNPWIFRAAKDGREVDIRKWSKVDIRFRGVFKTLKKVPSFKHGLFDGDNTGSWLMSSSSSSSSSKIDFEEAVKAQGQVVYALLDEISNMLKLRREMDNHRQFFFLRPRLVSCKPEYWTGYREKHRDSPYTAGSLSLDYEPYRGMPHVVVPVVTTTDRKQSLKKALEGEFKLLLAQYLVNIHCLSPPGDKLPDQEGFLISLHGSKLHILRGIFPGQKTSRVWCGRHRPSGIEETSTNNHVSGMNMNERFYSKTNIDRFMEQVEWDQLSNPNNESEPRAFQILASREYDLWVKWEFVAAQKMLCGMMMYLMSGQARCGVLQEVFGKYPYDEGYEANSDDEKEKAAKEQQEIEEKEAKMREFEQKKREEGKAKAVERENMRTSMRDKIGGIAEGLCQPWWDWVWDDKKNETRAKKADDELIVGGPSRDY</sequence>
<dbReference type="VEuPathDB" id="FungiDB:ASPVEDRAFT_56350"/>
<evidence type="ECO:0000256" key="1">
    <source>
        <dbReference type="SAM" id="MobiDB-lite"/>
    </source>
</evidence>
<dbReference type="OrthoDB" id="4497058at2759"/>